<dbReference type="PANTHER" id="PTHR43768:SF17">
    <property type="entry name" value="TREHALOSE-PHOSPHATE PHOSPHATASE F-RELATED"/>
    <property type="match status" value="1"/>
</dbReference>
<organism evidence="7 8">
    <name type="scientific">Amborella trichopoda</name>
    <dbReference type="NCBI Taxonomy" id="13333"/>
    <lineage>
        <taxon>Eukaryota</taxon>
        <taxon>Viridiplantae</taxon>
        <taxon>Streptophyta</taxon>
        <taxon>Embryophyta</taxon>
        <taxon>Tracheophyta</taxon>
        <taxon>Spermatophyta</taxon>
        <taxon>Magnoliopsida</taxon>
        <taxon>Amborellales</taxon>
        <taxon>Amborellaceae</taxon>
        <taxon>Amborella</taxon>
    </lineage>
</organism>
<dbReference type="FunFam" id="3.40.50.1000:FF:000520">
    <property type="match status" value="1"/>
</dbReference>
<evidence type="ECO:0000256" key="3">
    <source>
        <dbReference type="ARBA" id="ARBA00005199"/>
    </source>
</evidence>
<evidence type="ECO:0000256" key="2">
    <source>
        <dbReference type="ARBA" id="ARBA00001968"/>
    </source>
</evidence>
<comment type="catalytic activity">
    <reaction evidence="1 6">
        <text>alpha,alpha-trehalose 6-phosphate + H2O = alpha,alpha-trehalose + phosphate</text>
        <dbReference type="Rhea" id="RHEA:23420"/>
        <dbReference type="ChEBI" id="CHEBI:15377"/>
        <dbReference type="ChEBI" id="CHEBI:16551"/>
        <dbReference type="ChEBI" id="CHEBI:43474"/>
        <dbReference type="ChEBI" id="CHEBI:58429"/>
        <dbReference type="EC" id="3.1.3.12"/>
    </reaction>
</comment>
<dbReference type="EC" id="3.1.3.12" evidence="6"/>
<keyword evidence="5 6" id="KW-0378">Hydrolase</keyword>
<comment type="similarity">
    <text evidence="4 6">Belongs to the trehalose phosphatase family.</text>
</comment>
<comment type="cofactor">
    <cofactor evidence="2 6">
        <name>a divalent metal cation</name>
        <dbReference type="ChEBI" id="CHEBI:60240"/>
    </cofactor>
</comment>
<reference evidence="8" key="1">
    <citation type="journal article" date="2013" name="Science">
        <title>The Amborella genome and the evolution of flowering plants.</title>
        <authorList>
            <consortium name="Amborella Genome Project"/>
        </authorList>
    </citation>
    <scope>NUCLEOTIDE SEQUENCE [LARGE SCALE GENOMIC DNA]</scope>
</reference>
<dbReference type="Pfam" id="PF02358">
    <property type="entry name" value="Trehalose_PPase"/>
    <property type="match status" value="1"/>
</dbReference>
<evidence type="ECO:0000256" key="6">
    <source>
        <dbReference type="RuleBase" id="RU361117"/>
    </source>
</evidence>
<dbReference type="OrthoDB" id="411251at2759"/>
<gene>
    <name evidence="7" type="ORF">AMTR_s00046p00190820</name>
</gene>
<dbReference type="STRING" id="13333.U5DCC2"/>
<keyword evidence="8" id="KW-1185">Reference proteome</keyword>
<evidence type="ECO:0000256" key="1">
    <source>
        <dbReference type="ARBA" id="ARBA00000500"/>
    </source>
</evidence>
<evidence type="ECO:0000256" key="4">
    <source>
        <dbReference type="ARBA" id="ARBA00008770"/>
    </source>
</evidence>
<dbReference type="AlphaFoldDB" id="U5DCC2"/>
<dbReference type="InterPro" id="IPR044651">
    <property type="entry name" value="OTSB-like"/>
</dbReference>
<dbReference type="UniPathway" id="UPA00299"/>
<dbReference type="KEGG" id="atr:18446391"/>
<dbReference type="InterPro" id="IPR036412">
    <property type="entry name" value="HAD-like_sf"/>
</dbReference>
<dbReference type="CDD" id="cd01627">
    <property type="entry name" value="HAD_TPP"/>
    <property type="match status" value="1"/>
</dbReference>
<dbReference type="EMBL" id="KI392290">
    <property type="protein sequence ID" value="ERN18038.1"/>
    <property type="molecule type" value="Genomic_DNA"/>
</dbReference>
<protein>
    <recommendedName>
        <fullName evidence="6">Trehalose 6-phosphate phosphatase</fullName>
        <ecNumber evidence="6">3.1.3.12</ecNumber>
    </recommendedName>
</protein>
<dbReference type="NCBIfam" id="TIGR00685">
    <property type="entry name" value="T6PP"/>
    <property type="match status" value="1"/>
</dbReference>
<dbReference type="NCBIfam" id="TIGR01484">
    <property type="entry name" value="HAD-SF-IIB"/>
    <property type="match status" value="1"/>
</dbReference>
<dbReference type="Proteomes" id="UP000017836">
    <property type="component" value="Unassembled WGS sequence"/>
</dbReference>
<dbReference type="OMA" id="VSQCTND"/>
<dbReference type="GO" id="GO:0004805">
    <property type="term" value="F:trehalose-phosphatase activity"/>
    <property type="evidence" value="ECO:0000318"/>
    <property type="project" value="GO_Central"/>
</dbReference>
<proteinExistence type="inferred from homology"/>
<dbReference type="HOGENOM" id="CLU_037265_1_0_1"/>
<name>U5DCC2_AMBTC</name>
<dbReference type="PANTHER" id="PTHR43768">
    <property type="entry name" value="TREHALOSE 6-PHOSPHATE PHOSPHATASE"/>
    <property type="match status" value="1"/>
</dbReference>
<evidence type="ECO:0000256" key="5">
    <source>
        <dbReference type="ARBA" id="ARBA00022801"/>
    </source>
</evidence>
<dbReference type="GO" id="GO:0005992">
    <property type="term" value="P:trehalose biosynthetic process"/>
    <property type="evidence" value="ECO:0000318"/>
    <property type="project" value="GO_Central"/>
</dbReference>
<dbReference type="FunFam" id="3.30.70.1020:FF:000004">
    <property type="entry name" value="Trehalose 6-phosphate phosphatase"/>
    <property type="match status" value="1"/>
</dbReference>
<dbReference type="SUPFAM" id="SSF56784">
    <property type="entry name" value="HAD-like"/>
    <property type="match status" value="1"/>
</dbReference>
<dbReference type="Gramene" id="ERN18038">
    <property type="protein sequence ID" value="ERN18038"/>
    <property type="gene ID" value="AMTR_s00046p00190820"/>
</dbReference>
<dbReference type="eggNOG" id="KOG1050">
    <property type="taxonomic scope" value="Eukaryota"/>
</dbReference>
<sequence>MKQEHTSPVLTDSPPLAKSRLGIPSPLLLCSPPAPSYTSRSLSGRLLTSPQKKSMLSTLEDVRENGWLDAMKASSPPRKGAVRDGNSIFAMHENAEAAYNSWKLKYPSALSSFEQLVTFAKGKSFVLFLDYDGTLSPIVDDPDAAFMSDAMRATVRELVKLFPTAIISGRSRHKVNEFVALSELYYAGSHGMDIMGPVRSSEPSNYSESCVRSTDKEGKEVSLFQPAREFIPMIEEVFKSLVECTKEINGVKVENNKFCVSVHYRCVDEDSWDIIANHVFNILEGYPKLRVCHGRKVLEIRPIIKWDKGKAVEFLLESLGLNDGLDVFPIYIGDDRTDEDAFKALREKGQGCGILVSAYPRPSSAFYSLKDPSEVMAFLQSLVKWKMSGEL</sequence>
<dbReference type="InterPro" id="IPR003337">
    <property type="entry name" value="Trehalose_PPase"/>
</dbReference>
<comment type="function">
    <text evidence="6">Removes the phosphate from trehalose 6-phosphate to produce free trehalose.</text>
</comment>
<dbReference type="InterPro" id="IPR006379">
    <property type="entry name" value="HAD-SF_hydro_IIB"/>
</dbReference>
<dbReference type="InterPro" id="IPR023214">
    <property type="entry name" value="HAD_sf"/>
</dbReference>
<dbReference type="Gene3D" id="3.40.50.1000">
    <property type="entry name" value="HAD superfamily/HAD-like"/>
    <property type="match status" value="2"/>
</dbReference>
<accession>U5DCC2</accession>
<dbReference type="FunFam" id="3.40.50.1000:FF:000073">
    <property type="entry name" value="Trehalose 6-phosphate phosphatase"/>
    <property type="match status" value="1"/>
</dbReference>
<evidence type="ECO:0000313" key="7">
    <source>
        <dbReference type="EMBL" id="ERN18038.1"/>
    </source>
</evidence>
<evidence type="ECO:0000313" key="8">
    <source>
        <dbReference type="Proteomes" id="UP000017836"/>
    </source>
</evidence>
<comment type="pathway">
    <text evidence="3 6">Glycan biosynthesis; trehalose biosynthesis.</text>
</comment>